<accession>A0ACC0A7Z7</accession>
<gene>
    <name evidence="1" type="ORF">M9H77_25527</name>
</gene>
<organism evidence="1 2">
    <name type="scientific">Catharanthus roseus</name>
    <name type="common">Madagascar periwinkle</name>
    <name type="synonym">Vinca rosea</name>
    <dbReference type="NCBI Taxonomy" id="4058"/>
    <lineage>
        <taxon>Eukaryota</taxon>
        <taxon>Viridiplantae</taxon>
        <taxon>Streptophyta</taxon>
        <taxon>Embryophyta</taxon>
        <taxon>Tracheophyta</taxon>
        <taxon>Spermatophyta</taxon>
        <taxon>Magnoliopsida</taxon>
        <taxon>eudicotyledons</taxon>
        <taxon>Gunneridae</taxon>
        <taxon>Pentapetalae</taxon>
        <taxon>asterids</taxon>
        <taxon>lamiids</taxon>
        <taxon>Gentianales</taxon>
        <taxon>Apocynaceae</taxon>
        <taxon>Rauvolfioideae</taxon>
        <taxon>Vinceae</taxon>
        <taxon>Catharanthinae</taxon>
        <taxon>Catharanthus</taxon>
    </lineage>
</organism>
<evidence type="ECO:0000313" key="1">
    <source>
        <dbReference type="EMBL" id="KAI5656734.1"/>
    </source>
</evidence>
<sequence length="365" mass="41110">MKTTFTIFFIISLLSLSLASEISITIINYDQEKQQETTWRTHDEVMGLYGSWLVKHGKAYNSIGEKSKRFGIFMDNLRFIDEQNSIANRTYKLGLNRFADLTIDEYRSMYLGTRTVTEGEERISDRYLPTASDSLQESIDWRERGAVNPVKNQGNCGSCWAFSTVASVEAINAIITGDLLSLSEQELVDCDTSNNGCDGGIMQRAFVYVIRNGGIDTEENYPYKAYNDTCNPNRKAVVRINGYEDVPRYNERALQKAVAHQVVSVAIDASSRSFQLYESGIFTGECKTSLDHGVNIVGYGVENGLDYWIIRNSWGTNWGENGYMRMQRNVRDTSGLCGVAMLPSYPTKMAPESSLLRSKGKWNSN</sequence>
<dbReference type="Proteomes" id="UP001060085">
    <property type="component" value="Linkage Group LG06"/>
</dbReference>
<dbReference type="EMBL" id="CM044706">
    <property type="protein sequence ID" value="KAI5656734.1"/>
    <property type="molecule type" value="Genomic_DNA"/>
</dbReference>
<protein>
    <submittedName>
        <fullName evidence="1">Uncharacterized protein</fullName>
    </submittedName>
</protein>
<keyword evidence="2" id="KW-1185">Reference proteome</keyword>
<name>A0ACC0A7Z7_CATRO</name>
<reference evidence="2" key="1">
    <citation type="journal article" date="2023" name="Nat. Plants">
        <title>Single-cell RNA sequencing provides a high-resolution roadmap for understanding the multicellular compartmentation of specialized metabolism.</title>
        <authorList>
            <person name="Sun S."/>
            <person name="Shen X."/>
            <person name="Li Y."/>
            <person name="Li Y."/>
            <person name="Wang S."/>
            <person name="Li R."/>
            <person name="Zhang H."/>
            <person name="Shen G."/>
            <person name="Guo B."/>
            <person name="Wei J."/>
            <person name="Xu J."/>
            <person name="St-Pierre B."/>
            <person name="Chen S."/>
            <person name="Sun C."/>
        </authorList>
    </citation>
    <scope>NUCLEOTIDE SEQUENCE [LARGE SCALE GENOMIC DNA]</scope>
</reference>
<proteinExistence type="predicted"/>
<comment type="caution">
    <text evidence="1">The sequence shown here is derived from an EMBL/GenBank/DDBJ whole genome shotgun (WGS) entry which is preliminary data.</text>
</comment>
<evidence type="ECO:0000313" key="2">
    <source>
        <dbReference type="Proteomes" id="UP001060085"/>
    </source>
</evidence>